<feature type="domain" description="FAD/NAD(P)-binding" evidence="5">
    <location>
        <begin position="18"/>
        <end position="333"/>
    </location>
</feature>
<dbReference type="PANTHER" id="PTHR43014:SF4">
    <property type="entry name" value="PYRIDINE NUCLEOTIDE-DISULFIDE OXIDOREDUCTASE RCLA-RELATED"/>
    <property type="match status" value="1"/>
</dbReference>
<dbReference type="PRINTS" id="PR00411">
    <property type="entry name" value="PNDRDTASEI"/>
</dbReference>
<comment type="caution">
    <text evidence="6">The sequence shown here is derived from an EMBL/GenBank/DDBJ whole genome shotgun (WGS) entry which is preliminary data.</text>
</comment>
<evidence type="ECO:0000259" key="5">
    <source>
        <dbReference type="Pfam" id="PF07992"/>
    </source>
</evidence>
<keyword evidence="3" id="KW-0274">FAD</keyword>
<keyword evidence="2" id="KW-0285">Flavoprotein</keyword>
<keyword evidence="7" id="KW-1185">Reference proteome</keyword>
<dbReference type="EC" id="1.8.1.4" evidence="6"/>
<keyword evidence="6" id="KW-0560">Oxidoreductase</keyword>
<reference evidence="6 7" key="1">
    <citation type="submission" date="2019-06" db="EMBL/GenBank/DDBJ databases">
        <authorList>
            <person name="Li J."/>
        </authorList>
    </citation>
    <scope>NUCLEOTIDE SEQUENCE [LARGE SCALE GENOMIC DNA]</scope>
    <source>
        <strain evidence="6 7">CGMCC 1.8012</strain>
    </source>
</reference>
<dbReference type="Proteomes" id="UP000304880">
    <property type="component" value="Unassembled WGS sequence"/>
</dbReference>
<dbReference type="GO" id="GO:0004148">
    <property type="term" value="F:dihydrolipoyl dehydrogenase (NADH) activity"/>
    <property type="evidence" value="ECO:0007669"/>
    <property type="project" value="UniProtKB-EC"/>
</dbReference>
<proteinExistence type="predicted"/>
<evidence type="ECO:0000259" key="4">
    <source>
        <dbReference type="Pfam" id="PF02852"/>
    </source>
</evidence>
<evidence type="ECO:0000313" key="7">
    <source>
        <dbReference type="Proteomes" id="UP000304880"/>
    </source>
</evidence>
<dbReference type="RefSeq" id="WP_139599484.1">
    <property type="nucleotide sequence ID" value="NZ_VDDC01000042.1"/>
</dbReference>
<dbReference type="InterPro" id="IPR016156">
    <property type="entry name" value="FAD/NAD-linked_Rdtase_dimer_sf"/>
</dbReference>
<dbReference type="AlphaFoldDB" id="A0A5C4R2L2"/>
<dbReference type="InterPro" id="IPR023753">
    <property type="entry name" value="FAD/NAD-binding_dom"/>
</dbReference>
<gene>
    <name evidence="6" type="ORF">FHD67_17440</name>
</gene>
<dbReference type="NCBIfam" id="NF004939">
    <property type="entry name" value="PRK06292.1-1"/>
    <property type="match status" value="1"/>
</dbReference>
<name>A0A5C4R2L2_9RHOB</name>
<dbReference type="InterPro" id="IPR004099">
    <property type="entry name" value="Pyr_nucl-diS_OxRdtase_dimer"/>
</dbReference>
<evidence type="ECO:0000256" key="1">
    <source>
        <dbReference type="ARBA" id="ARBA00001974"/>
    </source>
</evidence>
<dbReference type="EMBL" id="VDDC01000042">
    <property type="protein sequence ID" value="TNH37964.1"/>
    <property type="molecule type" value="Genomic_DNA"/>
</dbReference>
<evidence type="ECO:0000256" key="3">
    <source>
        <dbReference type="ARBA" id="ARBA00022827"/>
    </source>
</evidence>
<dbReference type="PRINTS" id="PR00368">
    <property type="entry name" value="FADPNR"/>
</dbReference>
<dbReference type="Pfam" id="PF02852">
    <property type="entry name" value="Pyr_redox_dim"/>
    <property type="match status" value="1"/>
</dbReference>
<dbReference type="Gene3D" id="3.50.50.60">
    <property type="entry name" value="FAD/NAD(P)-binding domain"/>
    <property type="match status" value="2"/>
</dbReference>
<organism evidence="6 7">
    <name type="scientific">Paracoccus haeundaensis</name>
    <dbReference type="NCBI Taxonomy" id="225362"/>
    <lineage>
        <taxon>Bacteria</taxon>
        <taxon>Pseudomonadati</taxon>
        <taxon>Pseudomonadota</taxon>
        <taxon>Alphaproteobacteria</taxon>
        <taxon>Rhodobacterales</taxon>
        <taxon>Paracoccaceae</taxon>
        <taxon>Paracoccus</taxon>
    </lineage>
</organism>
<evidence type="ECO:0000313" key="6">
    <source>
        <dbReference type="EMBL" id="TNH37964.1"/>
    </source>
</evidence>
<dbReference type="Pfam" id="PF07992">
    <property type="entry name" value="Pyr_redox_2"/>
    <property type="match status" value="1"/>
</dbReference>
<dbReference type="GO" id="GO:0003955">
    <property type="term" value="F:NAD(P)H dehydrogenase (quinone) activity"/>
    <property type="evidence" value="ECO:0007669"/>
    <property type="project" value="TreeGrafter"/>
</dbReference>
<dbReference type="Gene3D" id="3.30.390.30">
    <property type="match status" value="1"/>
</dbReference>
<dbReference type="GO" id="GO:0050660">
    <property type="term" value="F:flavin adenine dinucleotide binding"/>
    <property type="evidence" value="ECO:0007669"/>
    <property type="project" value="TreeGrafter"/>
</dbReference>
<dbReference type="SUPFAM" id="SSF51905">
    <property type="entry name" value="FAD/NAD(P)-binding domain"/>
    <property type="match status" value="2"/>
</dbReference>
<dbReference type="SUPFAM" id="SSF55424">
    <property type="entry name" value="FAD/NAD-linked reductases, dimerisation (C-terminal) domain"/>
    <property type="match status" value="1"/>
</dbReference>
<feature type="domain" description="Pyridine nucleotide-disulphide oxidoreductase dimerisation" evidence="4">
    <location>
        <begin position="357"/>
        <end position="455"/>
    </location>
</feature>
<evidence type="ECO:0000256" key="2">
    <source>
        <dbReference type="ARBA" id="ARBA00022630"/>
    </source>
</evidence>
<comment type="cofactor">
    <cofactor evidence="1">
        <name>FAD</name>
        <dbReference type="ChEBI" id="CHEBI:57692"/>
    </cofactor>
</comment>
<dbReference type="InterPro" id="IPR036188">
    <property type="entry name" value="FAD/NAD-bd_sf"/>
</dbReference>
<accession>A0A5C4R2L2</accession>
<protein>
    <submittedName>
        <fullName evidence="6">Dihydrolipoyl dehydrogenase</fullName>
        <ecNumber evidence="6">1.8.1.4</ecNumber>
    </submittedName>
</protein>
<sequence length="479" mass="49717">MSPTTDRRDPAETDLTCDVAVIGAGTAGIAAERAARKAGARTLLIDPEFRGTLCANTGCMPSKLLIAASHAAHAARRAPVFGVHPGDPVIDGPAVMARVRAERDRFVDFTRETFDDLPEGTAVRARARFIGPSELMLDDGRRVQARAVVIATGSQAQIPEPFRDLGPRILTNETIFELPDLPDSLAVIGGGPIGLELAQAMGRLGVPVTLFDQGTRLGKARCDVVHDALQDAIARDVTLCLGVETTASAVDGGIKLSWTGDAAGDQVFSHVLVAVGRPPNLKGLDLDASGLVLDGHGTPVFDRTTMQCGDAPVFMAGDANADVPLLHEASTEGAIAGTNAATYPKVTPGERSPAFALTFTDPPLASVGTGPGDGVISGRSDYSDQGRARTEARAEGAVTLYADAQGRLSGADLCCPGGDHLAHLLAWSVQSGATATGLLTMPFYHPTLEEGLKAALRQICGKTRQAEPAGRDFGTPPGA</sequence>
<dbReference type="PANTHER" id="PTHR43014">
    <property type="entry name" value="MERCURIC REDUCTASE"/>
    <property type="match status" value="1"/>
</dbReference>